<dbReference type="Proteomes" id="UP000299102">
    <property type="component" value="Unassembled WGS sequence"/>
</dbReference>
<gene>
    <name evidence="2" type="ORF">EVAR_96382_1</name>
</gene>
<organism evidence="2 3">
    <name type="scientific">Eumeta variegata</name>
    <name type="common">Bagworm moth</name>
    <name type="synonym">Eumeta japonica</name>
    <dbReference type="NCBI Taxonomy" id="151549"/>
    <lineage>
        <taxon>Eukaryota</taxon>
        <taxon>Metazoa</taxon>
        <taxon>Ecdysozoa</taxon>
        <taxon>Arthropoda</taxon>
        <taxon>Hexapoda</taxon>
        <taxon>Insecta</taxon>
        <taxon>Pterygota</taxon>
        <taxon>Neoptera</taxon>
        <taxon>Endopterygota</taxon>
        <taxon>Lepidoptera</taxon>
        <taxon>Glossata</taxon>
        <taxon>Ditrysia</taxon>
        <taxon>Tineoidea</taxon>
        <taxon>Psychidae</taxon>
        <taxon>Oiketicinae</taxon>
        <taxon>Eumeta</taxon>
    </lineage>
</organism>
<proteinExistence type="predicted"/>
<accession>A0A4C1WDZ3</accession>
<feature type="compositionally biased region" description="Polar residues" evidence="1">
    <location>
        <begin position="74"/>
        <end position="85"/>
    </location>
</feature>
<feature type="region of interest" description="Disordered" evidence="1">
    <location>
        <begin position="71"/>
        <end position="100"/>
    </location>
</feature>
<comment type="caution">
    <text evidence="2">The sequence shown here is derived from an EMBL/GenBank/DDBJ whole genome shotgun (WGS) entry which is preliminary data.</text>
</comment>
<evidence type="ECO:0000313" key="3">
    <source>
        <dbReference type="Proteomes" id="UP000299102"/>
    </source>
</evidence>
<reference evidence="2 3" key="1">
    <citation type="journal article" date="2019" name="Commun. Biol.">
        <title>The bagworm genome reveals a unique fibroin gene that provides high tensile strength.</title>
        <authorList>
            <person name="Kono N."/>
            <person name="Nakamura H."/>
            <person name="Ohtoshi R."/>
            <person name="Tomita M."/>
            <person name="Numata K."/>
            <person name="Arakawa K."/>
        </authorList>
    </citation>
    <scope>NUCLEOTIDE SEQUENCE [LARGE SCALE GENOMIC DNA]</scope>
</reference>
<evidence type="ECO:0000256" key="1">
    <source>
        <dbReference type="SAM" id="MobiDB-lite"/>
    </source>
</evidence>
<evidence type="ECO:0000313" key="2">
    <source>
        <dbReference type="EMBL" id="GBP48345.1"/>
    </source>
</evidence>
<protein>
    <submittedName>
        <fullName evidence="2">Uncharacterized protein</fullName>
    </submittedName>
</protein>
<name>A0A4C1WDZ3_EUMVA</name>
<dbReference type="AlphaFoldDB" id="A0A4C1WDZ3"/>
<dbReference type="EMBL" id="BGZK01000522">
    <property type="protein sequence ID" value="GBP48345.1"/>
    <property type="molecule type" value="Genomic_DNA"/>
</dbReference>
<sequence length="100" mass="10952">MEKIETKPTPFSRCGQSKGGATRAQCRAKRGHREEMSTLYDDIRGVVGQSEGRVLTPTLSHTLDVITRVARPSSPASRPRLTTSHVAGAARMAPHHVQDY</sequence>
<keyword evidence="3" id="KW-1185">Reference proteome</keyword>
<feature type="region of interest" description="Disordered" evidence="1">
    <location>
        <begin position="1"/>
        <end position="30"/>
    </location>
</feature>